<dbReference type="RefSeq" id="WP_201853109.1">
    <property type="nucleotide sequence ID" value="NZ_JAERRG010000009.1"/>
</dbReference>
<feature type="region of interest" description="Disordered" evidence="2">
    <location>
        <begin position="169"/>
        <end position="192"/>
    </location>
</feature>
<accession>A0ABS1PTL9</accession>
<dbReference type="PANTHER" id="PTHR30466:SF1">
    <property type="entry name" value="FMN REDUCTASE (NADH) RUTF"/>
    <property type="match status" value="1"/>
</dbReference>
<organism evidence="4 5">
    <name type="scientific">Streptomyces endocoffeicus</name>
    <dbReference type="NCBI Taxonomy" id="2898945"/>
    <lineage>
        <taxon>Bacteria</taxon>
        <taxon>Bacillati</taxon>
        <taxon>Actinomycetota</taxon>
        <taxon>Actinomycetes</taxon>
        <taxon>Kitasatosporales</taxon>
        <taxon>Streptomycetaceae</taxon>
        <taxon>Streptomyces</taxon>
    </lineage>
</organism>
<dbReference type="InterPro" id="IPR050268">
    <property type="entry name" value="NADH-dep_flavin_reductase"/>
</dbReference>
<comment type="caution">
    <text evidence="4">The sequence shown here is derived from an EMBL/GenBank/DDBJ whole genome shotgun (WGS) entry which is preliminary data.</text>
</comment>
<dbReference type="SUPFAM" id="SSF50475">
    <property type="entry name" value="FMN-binding split barrel"/>
    <property type="match status" value="1"/>
</dbReference>
<feature type="domain" description="Flavin reductase like" evidence="3">
    <location>
        <begin position="20"/>
        <end position="166"/>
    </location>
</feature>
<dbReference type="PANTHER" id="PTHR30466">
    <property type="entry name" value="FLAVIN REDUCTASE"/>
    <property type="match status" value="1"/>
</dbReference>
<dbReference type="EMBL" id="JAERRG010000009">
    <property type="protein sequence ID" value="MBL1115315.1"/>
    <property type="molecule type" value="Genomic_DNA"/>
</dbReference>
<keyword evidence="1" id="KW-0560">Oxidoreductase</keyword>
<gene>
    <name evidence="4" type="ORF">JK364_23375</name>
</gene>
<proteinExistence type="predicted"/>
<sequence>MGNATPSTDASTPDRFRSLMAGFPTGVSIVTAIGDASRLWGMTCSALCSVTLHPPTLLVGIREQSPTLTAILSSGVFTVNLLHAQGRDTADLFASGAPDRFSRVTWALPDGASGPHLMEAAHAVADCRVSQTVHVGGQRVVFGEVRRITVLAEPKPLLYGLRQYSAFPDDNATGSPTGPPDTGVYPVQPSVR</sequence>
<evidence type="ECO:0000313" key="5">
    <source>
        <dbReference type="Proteomes" id="UP000621510"/>
    </source>
</evidence>
<dbReference type="SMART" id="SM00903">
    <property type="entry name" value="Flavin_Reduct"/>
    <property type="match status" value="1"/>
</dbReference>
<dbReference type="Gene3D" id="2.30.110.10">
    <property type="entry name" value="Electron Transport, Fmn-binding Protein, Chain A"/>
    <property type="match status" value="1"/>
</dbReference>
<keyword evidence="5" id="KW-1185">Reference proteome</keyword>
<evidence type="ECO:0000313" key="4">
    <source>
        <dbReference type="EMBL" id="MBL1115315.1"/>
    </source>
</evidence>
<name>A0ABS1PTL9_9ACTN</name>
<evidence type="ECO:0000256" key="1">
    <source>
        <dbReference type="ARBA" id="ARBA00023002"/>
    </source>
</evidence>
<dbReference type="Pfam" id="PF01613">
    <property type="entry name" value="Flavin_Reduct"/>
    <property type="match status" value="1"/>
</dbReference>
<dbReference type="InterPro" id="IPR012349">
    <property type="entry name" value="Split_barrel_FMN-bd"/>
</dbReference>
<dbReference type="InterPro" id="IPR002563">
    <property type="entry name" value="Flavin_Rdtase-like_dom"/>
</dbReference>
<reference evidence="4 5" key="1">
    <citation type="submission" date="2021-01" db="EMBL/GenBank/DDBJ databases">
        <title>WGS of actinomycetes isolated from Thailand.</title>
        <authorList>
            <person name="Thawai C."/>
        </authorList>
    </citation>
    <scope>NUCLEOTIDE SEQUENCE [LARGE SCALE GENOMIC DNA]</scope>
    <source>
        <strain evidence="4 5">CA3R110</strain>
    </source>
</reference>
<evidence type="ECO:0000259" key="3">
    <source>
        <dbReference type="SMART" id="SM00903"/>
    </source>
</evidence>
<protein>
    <submittedName>
        <fullName evidence="4">Flavin reductase family protein</fullName>
    </submittedName>
</protein>
<evidence type="ECO:0000256" key="2">
    <source>
        <dbReference type="SAM" id="MobiDB-lite"/>
    </source>
</evidence>
<dbReference type="Proteomes" id="UP000621510">
    <property type="component" value="Unassembled WGS sequence"/>
</dbReference>